<comment type="caution">
    <text evidence="1">The sequence shown here is derived from an EMBL/GenBank/DDBJ whole genome shotgun (WGS) entry which is preliminary data.</text>
</comment>
<reference evidence="1 2" key="1">
    <citation type="submission" date="2018-09" db="EMBL/GenBank/DDBJ databases">
        <title>YIM PH21274 draft genome.</title>
        <authorList>
            <person name="Miao C."/>
        </authorList>
    </citation>
    <scope>NUCLEOTIDE SEQUENCE [LARGE SCALE GENOMIC DNA]</scope>
    <source>
        <strain evidence="1 2">YIM PH 21724</strain>
    </source>
</reference>
<accession>A0A3A4KEN9</accession>
<evidence type="ECO:0000313" key="1">
    <source>
        <dbReference type="EMBL" id="RJO79178.1"/>
    </source>
</evidence>
<gene>
    <name evidence="1" type="ORF">D5S18_02195</name>
</gene>
<keyword evidence="2" id="KW-1185">Reference proteome</keyword>
<name>A0A3A4KEN9_9NOCA</name>
<dbReference type="OrthoDB" id="9148135at2"/>
<evidence type="ECO:0000313" key="2">
    <source>
        <dbReference type="Proteomes" id="UP000266677"/>
    </source>
</evidence>
<sequence length="389" mass="43305">MRLIDDVQRRARMGRRHALAPESRLRDLLATVRAMTVLHATEPGTPYLSLFARMESFELADLDRALYESKSLVKQSAMRRTLFVFPRESLPAAVSGPAARSAAQDATKLIKDLAARRVTADGAGWLATVREAVLRRLAGGVELSSKQLRDELAGQVSWYEHKAHGEAVPVLTRALTWMSASGEIVRGHNDGQWRVPRPLWTRTDEWLGAPVDRCEAREAYAELVGRYLRTFGPVTELDLTWWFGATKGIVRQALSDLDAVQVRLERDHTGWVLPDDVDPEPPIEPWAALLPALDPTTMGWKDRGFYVEPSFAAGVFDRAGNAGTTAWWDGRVVGAYRQNEEGRIELVLPKDPGPTGRAALLAQAQRLGDWLDGAKVPTLYKTPLLTWSR</sequence>
<proteinExistence type="predicted"/>
<organism evidence="1 2">
    <name type="scientific">Nocardia panacis</name>
    <dbReference type="NCBI Taxonomy" id="2340916"/>
    <lineage>
        <taxon>Bacteria</taxon>
        <taxon>Bacillati</taxon>
        <taxon>Actinomycetota</taxon>
        <taxon>Actinomycetes</taxon>
        <taxon>Mycobacteriales</taxon>
        <taxon>Nocardiaceae</taxon>
        <taxon>Nocardia</taxon>
    </lineage>
</organism>
<dbReference type="PANTHER" id="PTHR38479">
    <property type="entry name" value="LMO0824 PROTEIN"/>
    <property type="match status" value="1"/>
</dbReference>
<dbReference type="RefSeq" id="WP_120037448.1">
    <property type="nucleotide sequence ID" value="NZ_QZFU01000010.1"/>
</dbReference>
<protein>
    <submittedName>
        <fullName evidence="1">Winged helix DNA-binding domain-containing protein</fullName>
    </submittedName>
</protein>
<keyword evidence="1" id="KW-0238">DNA-binding</keyword>
<dbReference type="PANTHER" id="PTHR38479:SF2">
    <property type="entry name" value="WINGED HELIX DNA-BINDING DOMAIN-CONTAINING PROTEIN"/>
    <property type="match status" value="1"/>
</dbReference>
<dbReference type="GO" id="GO:0003677">
    <property type="term" value="F:DNA binding"/>
    <property type="evidence" value="ECO:0007669"/>
    <property type="project" value="UniProtKB-KW"/>
</dbReference>
<dbReference type="EMBL" id="QZFU01000010">
    <property type="protein sequence ID" value="RJO79178.1"/>
    <property type="molecule type" value="Genomic_DNA"/>
</dbReference>
<dbReference type="Pfam" id="PF06224">
    <property type="entry name" value="AlkZ-like"/>
    <property type="match status" value="1"/>
</dbReference>
<dbReference type="InterPro" id="IPR009351">
    <property type="entry name" value="AlkZ-like"/>
</dbReference>
<dbReference type="AlphaFoldDB" id="A0A3A4KEN9"/>
<dbReference type="Proteomes" id="UP000266677">
    <property type="component" value="Unassembled WGS sequence"/>
</dbReference>